<dbReference type="Pfam" id="PF05389">
    <property type="entry name" value="MecA"/>
    <property type="match status" value="1"/>
</dbReference>
<evidence type="ECO:0000256" key="2">
    <source>
        <dbReference type="HAMAP-Rule" id="MF_01124"/>
    </source>
</evidence>
<dbReference type="Gene3D" id="3.30.70.1950">
    <property type="match status" value="1"/>
</dbReference>
<dbReference type="GO" id="GO:0030674">
    <property type="term" value="F:protein-macromolecule adaptor activity"/>
    <property type="evidence" value="ECO:0007669"/>
    <property type="project" value="UniProtKB-UniRule"/>
</dbReference>
<comment type="subunit">
    <text evidence="2">Homodimer.</text>
</comment>
<evidence type="ECO:0000313" key="5">
    <source>
        <dbReference type="Proteomes" id="UP000051445"/>
    </source>
</evidence>
<dbReference type="PATRIC" id="fig|1423746.3.peg.1450"/>
<name>A0A0R1P0D9_9LACO</name>
<sequence length="232" mass="26769">MYKEVLVMEMERINENTIRVLIDSDDLQARGIHILDLLGNHQQIQDFFYSILKEVDSDRQFQDNDSVTFQVMPNNNGLELFISKNDPLADTGQSMDAITNYLQHSNDHDHSEDNASSAEPASHDEEQSYDFPAEPLTKEVVAEFNSFEDLISFAKLVNDHQVVSELYKYNHKYYLSLRFLVTAEQTEMDIKNHLALVYEYGNPTRLSTSFLGEHGKKIMEVSAIHLIQHYFG</sequence>
<dbReference type="PANTHER" id="PTHR39161">
    <property type="entry name" value="ADAPTER PROTEIN MECA"/>
    <property type="match status" value="1"/>
</dbReference>
<protein>
    <recommendedName>
        <fullName evidence="2">Adapter protein MecA</fullName>
    </recommendedName>
</protein>
<organism evidence="4 5">
    <name type="scientific">Limosilactobacillus frumenti DSM 13145</name>
    <dbReference type="NCBI Taxonomy" id="1423746"/>
    <lineage>
        <taxon>Bacteria</taxon>
        <taxon>Bacillati</taxon>
        <taxon>Bacillota</taxon>
        <taxon>Bacilli</taxon>
        <taxon>Lactobacillales</taxon>
        <taxon>Lactobacillaceae</taxon>
        <taxon>Limosilactobacillus</taxon>
    </lineage>
</organism>
<keyword evidence="5" id="KW-1185">Reference proteome</keyword>
<accession>A0A0R1P0D9</accession>
<comment type="similarity">
    <text evidence="1 2">Belongs to the MecA family.</text>
</comment>
<dbReference type="AlphaFoldDB" id="A0A0R1P0D9"/>
<dbReference type="InterPro" id="IPR008681">
    <property type="entry name" value="Neg-reg_MecA"/>
</dbReference>
<dbReference type="PANTHER" id="PTHR39161:SF1">
    <property type="entry name" value="ADAPTER PROTEIN MECA 1"/>
    <property type="match status" value="1"/>
</dbReference>
<feature type="region of interest" description="Disordered" evidence="3">
    <location>
        <begin position="104"/>
        <end position="129"/>
    </location>
</feature>
<comment type="domain">
    <text evidence="2">The N-terminal domain probably binds unfolded/aggregated proteins; the C-terminal domain interacts with ClpC.</text>
</comment>
<dbReference type="HAMAP" id="MF_01124">
    <property type="entry name" value="MecA"/>
    <property type="match status" value="1"/>
</dbReference>
<evidence type="ECO:0000313" key="4">
    <source>
        <dbReference type="EMBL" id="KRL25841.1"/>
    </source>
</evidence>
<evidence type="ECO:0000256" key="3">
    <source>
        <dbReference type="SAM" id="MobiDB-lite"/>
    </source>
</evidence>
<dbReference type="EMBL" id="AZER01000026">
    <property type="protein sequence ID" value="KRL25841.1"/>
    <property type="molecule type" value="Genomic_DNA"/>
</dbReference>
<proteinExistence type="inferred from homology"/>
<gene>
    <name evidence="2" type="primary">mecA</name>
    <name evidence="4" type="ORF">FD27_GL001420</name>
</gene>
<dbReference type="InterPro" id="IPR038471">
    <property type="entry name" value="MecA_C_sf"/>
</dbReference>
<comment type="caution">
    <text evidence="4">The sequence shown here is derived from an EMBL/GenBank/DDBJ whole genome shotgun (WGS) entry which is preliminary data.</text>
</comment>
<reference evidence="4 5" key="1">
    <citation type="journal article" date="2015" name="Genome Announc.">
        <title>Expanding the biotechnology potential of lactobacilli through comparative genomics of 213 strains and associated genera.</title>
        <authorList>
            <person name="Sun Z."/>
            <person name="Harris H.M."/>
            <person name="McCann A."/>
            <person name="Guo C."/>
            <person name="Argimon S."/>
            <person name="Zhang W."/>
            <person name="Yang X."/>
            <person name="Jeffery I.B."/>
            <person name="Cooney J.C."/>
            <person name="Kagawa T.F."/>
            <person name="Liu W."/>
            <person name="Song Y."/>
            <person name="Salvetti E."/>
            <person name="Wrobel A."/>
            <person name="Rasinkangas P."/>
            <person name="Parkhill J."/>
            <person name="Rea M.C."/>
            <person name="O'Sullivan O."/>
            <person name="Ritari J."/>
            <person name="Douillard F.P."/>
            <person name="Paul Ross R."/>
            <person name="Yang R."/>
            <person name="Briner A.E."/>
            <person name="Felis G.E."/>
            <person name="de Vos W.M."/>
            <person name="Barrangou R."/>
            <person name="Klaenhammer T.R."/>
            <person name="Caufield P.W."/>
            <person name="Cui Y."/>
            <person name="Zhang H."/>
            <person name="O'Toole P.W."/>
        </authorList>
    </citation>
    <scope>NUCLEOTIDE SEQUENCE [LARGE SCALE GENOMIC DNA]</scope>
    <source>
        <strain evidence="4 5">DSM 13145</strain>
    </source>
</reference>
<dbReference type="PIRSF" id="PIRSF029008">
    <property type="entry name" value="MecA"/>
    <property type="match status" value="1"/>
</dbReference>
<comment type="function">
    <text evidence="2">Enables the recognition and targeting of unfolded and aggregated proteins to the ClpC protease or to other proteins involved in proteolysis.</text>
</comment>
<dbReference type="Proteomes" id="UP000051445">
    <property type="component" value="Unassembled WGS sequence"/>
</dbReference>
<evidence type="ECO:0000256" key="1">
    <source>
        <dbReference type="ARBA" id="ARBA00005397"/>
    </source>
</evidence>
<dbReference type="STRING" id="1423746.FD27_GL001420"/>